<dbReference type="Pfam" id="PF08713">
    <property type="entry name" value="DNA_alkylation"/>
    <property type="match status" value="1"/>
</dbReference>
<name>A0ABS4IVC1_9BACL</name>
<evidence type="ECO:0000313" key="1">
    <source>
        <dbReference type="EMBL" id="MBP1991537.1"/>
    </source>
</evidence>
<dbReference type="Proteomes" id="UP001519287">
    <property type="component" value="Unassembled WGS sequence"/>
</dbReference>
<dbReference type="RefSeq" id="WP_209972284.1">
    <property type="nucleotide sequence ID" value="NZ_JAGGLB010000009.1"/>
</dbReference>
<dbReference type="Gene3D" id="1.25.10.90">
    <property type="match status" value="1"/>
</dbReference>
<dbReference type="InterPro" id="IPR014825">
    <property type="entry name" value="DNA_alkylation"/>
</dbReference>
<accession>A0ABS4IVC1</accession>
<comment type="caution">
    <text evidence="1">The sequence shown here is derived from an EMBL/GenBank/DDBJ whole genome shotgun (WGS) entry which is preliminary data.</text>
</comment>
<dbReference type="PANTHER" id="PTHR41291">
    <property type="entry name" value="DNA ALKYLATION REPAIR PROTEIN"/>
    <property type="match status" value="1"/>
</dbReference>
<dbReference type="EMBL" id="JAGGLB010000009">
    <property type="protein sequence ID" value="MBP1991537.1"/>
    <property type="molecule type" value="Genomic_DNA"/>
</dbReference>
<dbReference type="PANTHER" id="PTHR41291:SF1">
    <property type="entry name" value="DNA ALKYLATION REPAIR PROTEIN"/>
    <property type="match status" value="1"/>
</dbReference>
<keyword evidence="2" id="KW-1185">Reference proteome</keyword>
<sequence>MTVEEVLGKLEAMGSEQTKKTFIRHGAPEPLFGVKIGDMKKLVKYVKKDQDLVLALYDTGNYDAMYLAGMSINPKMMTKEKLRDWANQSKWHAVSEYTVARAAAESNFALELAREWMASKEECIALSGWNTYANYVSITADEQLDMDEIRRLLRQVEQTIHEERNFVRYAMNNFVICVGTFVVALHEEAMQIAESIGKVHVNMGQTACKVPLAAEYVNKVKTMGRIGLKKKTCIC</sequence>
<evidence type="ECO:0000313" key="2">
    <source>
        <dbReference type="Proteomes" id="UP001519287"/>
    </source>
</evidence>
<organism evidence="1 2">
    <name type="scientific">Paenibacillus eucommiae</name>
    <dbReference type="NCBI Taxonomy" id="1355755"/>
    <lineage>
        <taxon>Bacteria</taxon>
        <taxon>Bacillati</taxon>
        <taxon>Bacillota</taxon>
        <taxon>Bacilli</taxon>
        <taxon>Bacillales</taxon>
        <taxon>Paenibacillaceae</taxon>
        <taxon>Paenibacillus</taxon>
    </lineage>
</organism>
<proteinExistence type="predicted"/>
<protein>
    <submittedName>
        <fullName evidence="1">3-methyladenine DNA glycosylase AlkD</fullName>
    </submittedName>
</protein>
<gene>
    <name evidence="1" type="ORF">J2Z66_003144</name>
</gene>
<dbReference type="SUPFAM" id="SSF48371">
    <property type="entry name" value="ARM repeat"/>
    <property type="match status" value="1"/>
</dbReference>
<dbReference type="CDD" id="cd06561">
    <property type="entry name" value="AlkD_like"/>
    <property type="match status" value="1"/>
</dbReference>
<dbReference type="InterPro" id="IPR016024">
    <property type="entry name" value="ARM-type_fold"/>
</dbReference>
<reference evidence="1 2" key="1">
    <citation type="submission" date="2021-03" db="EMBL/GenBank/DDBJ databases">
        <title>Genomic Encyclopedia of Type Strains, Phase IV (KMG-IV): sequencing the most valuable type-strain genomes for metagenomic binning, comparative biology and taxonomic classification.</title>
        <authorList>
            <person name="Goeker M."/>
        </authorList>
    </citation>
    <scope>NUCLEOTIDE SEQUENCE [LARGE SCALE GENOMIC DNA]</scope>
    <source>
        <strain evidence="1 2">DSM 26048</strain>
    </source>
</reference>